<dbReference type="GO" id="GO:0007165">
    <property type="term" value="P:signal transduction"/>
    <property type="evidence" value="ECO:0007669"/>
    <property type="project" value="UniProtKB-KW"/>
</dbReference>
<evidence type="ECO:0000256" key="1">
    <source>
        <dbReference type="ARBA" id="ARBA00023224"/>
    </source>
</evidence>
<dbReference type="InterPro" id="IPR004090">
    <property type="entry name" value="Chemotax_Me-accpt_rcpt"/>
</dbReference>
<dbReference type="SUPFAM" id="SSF141371">
    <property type="entry name" value="PilZ domain-like"/>
    <property type="match status" value="1"/>
</dbReference>
<feature type="domain" description="HAMP" evidence="7">
    <location>
        <begin position="211"/>
        <end position="264"/>
    </location>
</feature>
<accession>A0A5M6IKP7</accession>
<dbReference type="PANTHER" id="PTHR32089:SF112">
    <property type="entry name" value="LYSOZYME-LIKE PROTEIN-RELATED"/>
    <property type="match status" value="1"/>
</dbReference>
<gene>
    <name evidence="8" type="ORF">F1189_30030</name>
</gene>
<dbReference type="Gene3D" id="6.10.340.10">
    <property type="match status" value="1"/>
</dbReference>
<dbReference type="SMART" id="SM00283">
    <property type="entry name" value="MA"/>
    <property type="match status" value="1"/>
</dbReference>
<comment type="similarity">
    <text evidence="2">Belongs to the methyl-accepting chemotaxis (MCP) protein family.</text>
</comment>
<dbReference type="EMBL" id="VWPK01000095">
    <property type="protein sequence ID" value="KAA5608235.1"/>
    <property type="molecule type" value="Genomic_DNA"/>
</dbReference>
<keyword evidence="1 3" id="KW-0807">Transducer</keyword>
<dbReference type="GO" id="GO:0006935">
    <property type="term" value="P:chemotaxis"/>
    <property type="evidence" value="ECO:0007669"/>
    <property type="project" value="InterPro"/>
</dbReference>
<dbReference type="PANTHER" id="PTHR32089">
    <property type="entry name" value="METHYL-ACCEPTING CHEMOTAXIS PROTEIN MCPB"/>
    <property type="match status" value="1"/>
</dbReference>
<organism evidence="8 9">
    <name type="scientific">Rhodovastum atsumiense</name>
    <dbReference type="NCBI Taxonomy" id="504468"/>
    <lineage>
        <taxon>Bacteria</taxon>
        <taxon>Pseudomonadati</taxon>
        <taxon>Pseudomonadota</taxon>
        <taxon>Alphaproteobacteria</taxon>
        <taxon>Acetobacterales</taxon>
        <taxon>Acetobacteraceae</taxon>
        <taxon>Rhodovastum</taxon>
    </lineage>
</organism>
<dbReference type="GO" id="GO:0035438">
    <property type="term" value="F:cyclic-di-GMP binding"/>
    <property type="evidence" value="ECO:0007669"/>
    <property type="project" value="InterPro"/>
</dbReference>
<dbReference type="Pfam" id="PF00672">
    <property type="entry name" value="HAMP"/>
    <property type="match status" value="1"/>
</dbReference>
<feature type="compositionally biased region" description="Polar residues" evidence="4">
    <location>
        <begin position="318"/>
        <end position="327"/>
    </location>
</feature>
<feature type="region of interest" description="Disordered" evidence="4">
    <location>
        <begin position="313"/>
        <end position="336"/>
    </location>
</feature>
<dbReference type="GO" id="GO:0016020">
    <property type="term" value="C:membrane"/>
    <property type="evidence" value="ECO:0007669"/>
    <property type="project" value="InterPro"/>
</dbReference>
<dbReference type="Gene3D" id="1.10.287.950">
    <property type="entry name" value="Methyl-accepting chemotaxis protein"/>
    <property type="match status" value="1"/>
</dbReference>
<evidence type="ECO:0000313" key="9">
    <source>
        <dbReference type="Proteomes" id="UP000325255"/>
    </source>
</evidence>
<sequence>MSSIFANMKIASRLMIGFGILIAIVAGLSALATHSSSRSRLLVDEVERFNGQVIQNQAAEILMLQGRLAVWKALATNDPAAWTEVGTSIRKAQDSYTRLQGSTHDPARRAAVQALNAEVTSYLGTLTPLRQLGGRNEMLETPAGQASIQATNRIGQTITDMSEPLSEKYHAAAAAVSNEADATLQSAITQALAIGCAAVVIGIVLAIFVAHGITRPITGLTEAMKALAGKDLTTRIPAADQRDEVGEMARAVQVFKESMIRTAELVAAQEAERGTKERRQSAMDRHTQDFGTSVSGVMAALSRSGDSMRVAAEKMTESSRNVNTEASGTAEGASRTAQQLTSVAAAIEELTSSVAEISRQVTSASQVAQEAVKRADASQATMRGLSEATGRIGDVVQLINNIAGQTNLLALNATIEAARAGDAGRGFAVVANEVKKLAEQTSRATAEIGGQIEAVSGAAGNSVTAMADIAQIIGRLNEISGHIAAAVEQQSATTREIAGNLQLVSAEGSHASTAMQKVVDMSGEAGTMSLQVLDAARGIGTEADRLRTEVDQFLSAVRDETGNRRRYERIPGGGATATLSAEGRTASAPVFDLSRGGVALHCDWQFPAGTNVTVSFPGAGGPIGARVVRGDGRTLALVFRQDPEALARIDRMLAQIGGARQAA</sequence>
<dbReference type="InterPro" id="IPR009875">
    <property type="entry name" value="PilZ_domain"/>
</dbReference>
<dbReference type="GO" id="GO:0004888">
    <property type="term" value="F:transmembrane signaling receptor activity"/>
    <property type="evidence" value="ECO:0007669"/>
    <property type="project" value="InterPro"/>
</dbReference>
<dbReference type="CDD" id="cd06225">
    <property type="entry name" value="HAMP"/>
    <property type="match status" value="1"/>
</dbReference>
<dbReference type="InterPro" id="IPR004089">
    <property type="entry name" value="MCPsignal_dom"/>
</dbReference>
<keyword evidence="5" id="KW-0812">Transmembrane</keyword>
<evidence type="ECO:0000259" key="7">
    <source>
        <dbReference type="PROSITE" id="PS50885"/>
    </source>
</evidence>
<dbReference type="Proteomes" id="UP000325255">
    <property type="component" value="Unassembled WGS sequence"/>
</dbReference>
<proteinExistence type="inferred from homology"/>
<dbReference type="RefSeq" id="WP_150045552.1">
    <property type="nucleotide sequence ID" value="NZ_OW485601.1"/>
</dbReference>
<dbReference type="Pfam" id="PF00015">
    <property type="entry name" value="MCPsignal"/>
    <property type="match status" value="1"/>
</dbReference>
<dbReference type="Pfam" id="PF07238">
    <property type="entry name" value="PilZ"/>
    <property type="match status" value="1"/>
</dbReference>
<dbReference type="PROSITE" id="PS50111">
    <property type="entry name" value="CHEMOTAXIS_TRANSDUC_2"/>
    <property type="match status" value="1"/>
</dbReference>
<keyword evidence="9" id="KW-1185">Reference proteome</keyword>
<dbReference type="OrthoDB" id="266313at2"/>
<reference evidence="8 9" key="1">
    <citation type="submission" date="2019-09" db="EMBL/GenBank/DDBJ databases">
        <title>Genome sequence of Rhodovastum atsumiense, a diverse member of the Acetobacteraceae family of non-sulfur purple photosynthetic bacteria.</title>
        <authorList>
            <person name="Meyer T."/>
            <person name="Kyndt J."/>
        </authorList>
    </citation>
    <scope>NUCLEOTIDE SEQUENCE [LARGE SCALE GENOMIC DNA]</scope>
    <source>
        <strain evidence="8 9">DSM 21279</strain>
    </source>
</reference>
<dbReference type="SUPFAM" id="SSF58104">
    <property type="entry name" value="Methyl-accepting chemotaxis protein (MCP) signaling domain"/>
    <property type="match status" value="1"/>
</dbReference>
<keyword evidence="5" id="KW-1133">Transmembrane helix</keyword>
<name>A0A5M6IKP7_9PROT</name>
<evidence type="ECO:0000256" key="4">
    <source>
        <dbReference type="SAM" id="MobiDB-lite"/>
    </source>
</evidence>
<comment type="caution">
    <text evidence="8">The sequence shown here is derived from an EMBL/GenBank/DDBJ whole genome shotgun (WGS) entry which is preliminary data.</text>
</comment>
<dbReference type="PROSITE" id="PS50885">
    <property type="entry name" value="HAMP"/>
    <property type="match status" value="1"/>
</dbReference>
<dbReference type="AlphaFoldDB" id="A0A5M6IKP7"/>
<dbReference type="Gene3D" id="2.40.10.220">
    <property type="entry name" value="predicted glycosyltransferase like domains"/>
    <property type="match status" value="1"/>
</dbReference>
<evidence type="ECO:0000256" key="3">
    <source>
        <dbReference type="PROSITE-ProRule" id="PRU00284"/>
    </source>
</evidence>
<protein>
    <submittedName>
        <fullName evidence="8">HAMP domain-containing protein</fullName>
    </submittedName>
</protein>
<feature type="transmembrane region" description="Helical" evidence="5">
    <location>
        <begin position="191"/>
        <end position="210"/>
    </location>
</feature>
<feature type="domain" description="Methyl-accepting transducer" evidence="6">
    <location>
        <begin position="304"/>
        <end position="533"/>
    </location>
</feature>
<evidence type="ECO:0000256" key="5">
    <source>
        <dbReference type="SAM" id="Phobius"/>
    </source>
</evidence>
<dbReference type="InterPro" id="IPR003660">
    <property type="entry name" value="HAMP_dom"/>
</dbReference>
<keyword evidence="5" id="KW-0472">Membrane</keyword>
<evidence type="ECO:0000313" key="8">
    <source>
        <dbReference type="EMBL" id="KAA5608235.1"/>
    </source>
</evidence>
<evidence type="ECO:0000259" key="6">
    <source>
        <dbReference type="PROSITE" id="PS50111"/>
    </source>
</evidence>
<dbReference type="SMART" id="SM00304">
    <property type="entry name" value="HAMP"/>
    <property type="match status" value="1"/>
</dbReference>
<evidence type="ECO:0000256" key="2">
    <source>
        <dbReference type="ARBA" id="ARBA00029447"/>
    </source>
</evidence>
<dbReference type="PRINTS" id="PR00260">
    <property type="entry name" value="CHEMTRNSDUCR"/>
</dbReference>